<name>A0A1W2TK98_ROSNE</name>
<dbReference type="PANTHER" id="PTHR47784:SF7">
    <property type="entry name" value="ZN(II)2CYS6 TRANSCRIPTION FACTOR (EUROFUNG)"/>
    <property type="match status" value="1"/>
</dbReference>
<dbReference type="STRING" id="77044.A0A1W2TK98"/>
<evidence type="ECO:0000256" key="1">
    <source>
        <dbReference type="ARBA" id="ARBA00023242"/>
    </source>
</evidence>
<dbReference type="PANTHER" id="PTHR47784">
    <property type="entry name" value="STEROL UPTAKE CONTROL PROTEIN 2"/>
    <property type="match status" value="1"/>
</dbReference>
<keyword evidence="1" id="KW-0539">Nucleus</keyword>
<dbReference type="OrthoDB" id="3546279at2759"/>
<dbReference type="Proteomes" id="UP000054516">
    <property type="component" value="Unassembled WGS sequence"/>
</dbReference>
<dbReference type="Pfam" id="PF11951">
    <property type="entry name" value="Fungal_trans_2"/>
    <property type="match status" value="1"/>
</dbReference>
<dbReference type="OMA" id="TEEWAND"/>
<gene>
    <name evidence="2" type="ORF">SAMD00023353_3300250</name>
</gene>
<dbReference type="InterPro" id="IPR053157">
    <property type="entry name" value="Sterol_Uptake_Regulator"/>
</dbReference>
<evidence type="ECO:0000313" key="3">
    <source>
        <dbReference type="Proteomes" id="UP000054516"/>
    </source>
</evidence>
<keyword evidence="3" id="KW-1185">Reference proteome</keyword>
<organism evidence="2">
    <name type="scientific">Rosellinia necatrix</name>
    <name type="common">White root-rot fungus</name>
    <dbReference type="NCBI Taxonomy" id="77044"/>
    <lineage>
        <taxon>Eukaryota</taxon>
        <taxon>Fungi</taxon>
        <taxon>Dikarya</taxon>
        <taxon>Ascomycota</taxon>
        <taxon>Pezizomycotina</taxon>
        <taxon>Sordariomycetes</taxon>
        <taxon>Xylariomycetidae</taxon>
        <taxon>Xylariales</taxon>
        <taxon>Xylariaceae</taxon>
        <taxon>Rosellinia</taxon>
    </lineage>
</organism>
<dbReference type="GO" id="GO:0001228">
    <property type="term" value="F:DNA-binding transcription activator activity, RNA polymerase II-specific"/>
    <property type="evidence" value="ECO:0007669"/>
    <property type="project" value="TreeGrafter"/>
</dbReference>
<accession>A0A1W2TK98</accession>
<evidence type="ECO:0000313" key="2">
    <source>
        <dbReference type="EMBL" id="GAP88677.2"/>
    </source>
</evidence>
<sequence length="289" mass="32663">MHHWNTVTCFSLPRGDELSQVWQVECVQLALTDEPLMHQILAISAFHLAHLQPSHRLLYLTLASQHHGDALHGLRTRFTHAVTPESSHSAFAAAALLIIGAFATFAAHGGNQDNIGPGLQDMLDIFGLIRGMNVVLDAWTHTLLQGRFAKLFAEYQSSRPMILLEVICEKLRDLRENTENDNRTRVINREITNFIGSIKYSIRCARFPEIRLVMLWPTQAHPDFLALLHQRDEKAMAILAYYCAIVHEAQSYAWFCTRWGANVARDIKGSIRSLEAEAIAWPLAYMGLP</sequence>
<dbReference type="InterPro" id="IPR021858">
    <property type="entry name" value="Fun_TF"/>
</dbReference>
<dbReference type="AlphaFoldDB" id="A0A1W2TK98"/>
<dbReference type="EMBL" id="DF977478">
    <property type="protein sequence ID" value="GAP88677.2"/>
    <property type="molecule type" value="Genomic_DNA"/>
</dbReference>
<reference evidence="2" key="1">
    <citation type="submission" date="2016-03" db="EMBL/GenBank/DDBJ databases">
        <title>Draft genome sequence of Rosellinia necatrix.</title>
        <authorList>
            <person name="Kanematsu S."/>
        </authorList>
    </citation>
    <scope>NUCLEOTIDE SEQUENCE [LARGE SCALE GENOMIC DNA]</scope>
    <source>
        <strain evidence="2">W97</strain>
    </source>
</reference>
<protein>
    <submittedName>
        <fullName evidence="2">Putative duf814 domain-containing protein</fullName>
    </submittedName>
</protein>
<proteinExistence type="predicted"/>